<sequence length="97" mass="10639">MSPLNPNYTKFDLYTQLRTNLVLTGDSFGIQLVPDVVPERNRQDASTIVIKVGGWIPGFGGRASQETRRNDSKLRTAEVGVFRVLEASGFATDGQVP</sequence>
<gene>
    <name evidence="1" type="ORF">T265_05787</name>
</gene>
<keyword evidence="2" id="KW-1185">Reference proteome</keyword>
<dbReference type="RefSeq" id="XP_009169145.1">
    <property type="nucleotide sequence ID" value="XM_009170881.1"/>
</dbReference>
<reference evidence="1 2" key="1">
    <citation type="submission" date="2013-11" db="EMBL/GenBank/DDBJ databases">
        <title>Opisthorchis viverrini - life in the bile duct.</title>
        <authorList>
            <person name="Young N.D."/>
            <person name="Nagarajan N."/>
            <person name="Lin S.J."/>
            <person name="Korhonen P.K."/>
            <person name="Jex A.R."/>
            <person name="Hall R.S."/>
            <person name="Safavi-Hemami H."/>
            <person name="Kaewkong W."/>
            <person name="Bertrand D."/>
            <person name="Gao S."/>
            <person name="Seet Q."/>
            <person name="Wongkham S."/>
            <person name="Teh B.T."/>
            <person name="Wongkham C."/>
            <person name="Intapan P.M."/>
            <person name="Maleewong W."/>
            <person name="Yang X."/>
            <person name="Hu M."/>
            <person name="Wang Z."/>
            <person name="Hofmann A."/>
            <person name="Sternberg P.W."/>
            <person name="Tan P."/>
            <person name="Wang J."/>
            <person name="Gasser R.B."/>
        </authorList>
    </citation>
    <scope>NUCLEOTIDE SEQUENCE [LARGE SCALE GENOMIC DNA]</scope>
</reference>
<dbReference type="EMBL" id="KL596731">
    <property type="protein sequence ID" value="KER27088.1"/>
    <property type="molecule type" value="Genomic_DNA"/>
</dbReference>
<dbReference type="Proteomes" id="UP000054324">
    <property type="component" value="Unassembled WGS sequence"/>
</dbReference>
<dbReference type="AlphaFoldDB" id="A0A074ZIE7"/>
<proteinExistence type="predicted"/>
<name>A0A074ZIE7_OPIVI</name>
<protein>
    <submittedName>
        <fullName evidence="1">Uncharacterized protein</fullName>
    </submittedName>
</protein>
<dbReference type="CTD" id="20319969"/>
<evidence type="ECO:0000313" key="2">
    <source>
        <dbReference type="Proteomes" id="UP000054324"/>
    </source>
</evidence>
<accession>A0A074ZIE7</accession>
<organism evidence="1 2">
    <name type="scientific">Opisthorchis viverrini</name>
    <name type="common">Southeast Asian liver fluke</name>
    <dbReference type="NCBI Taxonomy" id="6198"/>
    <lineage>
        <taxon>Eukaryota</taxon>
        <taxon>Metazoa</taxon>
        <taxon>Spiralia</taxon>
        <taxon>Lophotrochozoa</taxon>
        <taxon>Platyhelminthes</taxon>
        <taxon>Trematoda</taxon>
        <taxon>Digenea</taxon>
        <taxon>Opisthorchiida</taxon>
        <taxon>Opisthorchiata</taxon>
        <taxon>Opisthorchiidae</taxon>
        <taxon>Opisthorchis</taxon>
    </lineage>
</organism>
<dbReference type="GeneID" id="20319969"/>
<dbReference type="KEGG" id="ovi:T265_05787"/>
<evidence type="ECO:0000313" key="1">
    <source>
        <dbReference type="EMBL" id="KER27088.1"/>
    </source>
</evidence>